<proteinExistence type="predicted"/>
<accession>A0A9D1LJA7</accession>
<evidence type="ECO:0000313" key="3">
    <source>
        <dbReference type="Proteomes" id="UP000824074"/>
    </source>
</evidence>
<dbReference type="AlphaFoldDB" id="A0A9D1LJA7"/>
<evidence type="ECO:0000256" key="1">
    <source>
        <dbReference type="SAM" id="Phobius"/>
    </source>
</evidence>
<gene>
    <name evidence="2" type="ORF">IAB68_05815</name>
</gene>
<feature type="transmembrane region" description="Helical" evidence="1">
    <location>
        <begin position="37"/>
        <end position="54"/>
    </location>
</feature>
<feature type="transmembrane region" description="Helical" evidence="1">
    <location>
        <begin position="66"/>
        <end position="86"/>
    </location>
</feature>
<reference evidence="2" key="2">
    <citation type="journal article" date="2021" name="PeerJ">
        <title>Extensive microbial diversity within the chicken gut microbiome revealed by metagenomics and culture.</title>
        <authorList>
            <person name="Gilroy R."/>
            <person name="Ravi A."/>
            <person name="Getino M."/>
            <person name="Pursley I."/>
            <person name="Horton D.L."/>
            <person name="Alikhan N.F."/>
            <person name="Baker D."/>
            <person name="Gharbi K."/>
            <person name="Hall N."/>
            <person name="Watson M."/>
            <person name="Adriaenssens E.M."/>
            <person name="Foster-Nyarko E."/>
            <person name="Jarju S."/>
            <person name="Secka A."/>
            <person name="Antonio M."/>
            <person name="Oren A."/>
            <person name="Chaudhuri R.R."/>
            <person name="La Ragione R."/>
            <person name="Hildebrand F."/>
            <person name="Pallen M.J."/>
        </authorList>
    </citation>
    <scope>NUCLEOTIDE SEQUENCE</scope>
    <source>
        <strain evidence="2">CHK193-30670</strain>
    </source>
</reference>
<protein>
    <submittedName>
        <fullName evidence="2">Uncharacterized protein</fullName>
    </submittedName>
</protein>
<name>A0A9D1LJA7_9FIRM</name>
<keyword evidence="1" id="KW-0812">Transmembrane</keyword>
<evidence type="ECO:0000313" key="2">
    <source>
        <dbReference type="EMBL" id="HIU40796.1"/>
    </source>
</evidence>
<dbReference type="EMBL" id="DVMT01000058">
    <property type="protein sequence ID" value="HIU40796.1"/>
    <property type="molecule type" value="Genomic_DNA"/>
</dbReference>
<organism evidence="2 3">
    <name type="scientific">Candidatus Aphodocola excrementigallinarum</name>
    <dbReference type="NCBI Taxonomy" id="2840670"/>
    <lineage>
        <taxon>Bacteria</taxon>
        <taxon>Bacillati</taxon>
        <taxon>Bacillota</taxon>
        <taxon>Bacilli</taxon>
        <taxon>Candidatus Aphodocola</taxon>
    </lineage>
</organism>
<keyword evidence="1" id="KW-1133">Transmembrane helix</keyword>
<keyword evidence="1" id="KW-0472">Membrane</keyword>
<sequence length="101" mass="11812">MFLMCGVLLDLNAWSKLGLDVDKNKSKTIRRGFDDSITLLVVFYGSLLLIIVFFNQFNNEVMKNNYVIIGYFIMTIEFVLFNYLSIWNAKKDTIKLLKDNK</sequence>
<reference evidence="2" key="1">
    <citation type="submission" date="2020-10" db="EMBL/GenBank/DDBJ databases">
        <authorList>
            <person name="Gilroy R."/>
        </authorList>
    </citation>
    <scope>NUCLEOTIDE SEQUENCE</scope>
    <source>
        <strain evidence="2">CHK193-30670</strain>
    </source>
</reference>
<comment type="caution">
    <text evidence="2">The sequence shown here is derived from an EMBL/GenBank/DDBJ whole genome shotgun (WGS) entry which is preliminary data.</text>
</comment>
<dbReference type="Proteomes" id="UP000824074">
    <property type="component" value="Unassembled WGS sequence"/>
</dbReference>